<keyword evidence="10 14" id="KW-0472">Membrane</keyword>
<feature type="transmembrane region" description="Helical" evidence="14">
    <location>
        <begin position="422"/>
        <end position="442"/>
    </location>
</feature>
<evidence type="ECO:0000313" key="15">
    <source>
        <dbReference type="EMBL" id="SCU87200.1"/>
    </source>
</evidence>
<feature type="transmembrane region" description="Helical" evidence="14">
    <location>
        <begin position="358"/>
        <end position="377"/>
    </location>
</feature>
<sequence>MVMTDPETIEPVESITKKPATEAFDEKMPERPPINIWQDFTDALRYLIFQPEANHIVMPLVVLAESIALKWIIANVAYTEIDYRAYMEQIWMVKDGERDYSLIEGGTGPLVYPAGHVAIYKIMDRFTSGMDNLEAGQTIFRYLYIATLCLQMVCYVLLGLPPWCVVLASLSKRLHSIYVLRLFNDCFETLFAISTVMLLLISARFRSRMACFAASVAYGVAVSIKMNALLYLPAVVLCIFQLTQGSFLETGACLALVEAWQIYVAREFLAEHANQYWPTAFDFGRKFMYKWSINWQMLEEDAFQHPLFHHSLLAAHLLVLIVFALTRFSNFAQLRAAVSAPLHPFSRSLPHTFPTTQSIGYTLLMTNFVGIFFARSLHYQFLSWYQWTLPAIIHWSGIPVYLGVPWFFLHEFCWNSYPPNELASTLLFTLNAVLLTLAYLNVSSPVSAQKKTA</sequence>
<keyword evidence="5 14" id="KW-0328">Glycosyltransferase</keyword>
<dbReference type="Proteomes" id="UP000191024">
    <property type="component" value="Chromosome D"/>
</dbReference>
<comment type="catalytic activity">
    <reaction evidence="12 14">
        <text>an alpha-D-Man-(1-&gt;2)-alpha-D-Man-(1-&gt;2)-alpha-D-Man-(1-&gt;3)-[alpha-D-Man-(1-&gt;6)]-beta-D-Man-(1-&gt;4)-beta-D-GlcNAc-(1-&gt;4)-alpha-D-GlcNAc-diphospho-di-trans,poly-cis-dolichol + a di-trans,poly-cis-dolichyl beta-D-mannosyl phosphate = an alpha-D-Man-(1-&gt;2)-alpha-D-Man-(1-&gt;2)-alpha-D-Man-(1-&gt;3)-[alpha-D-Man-(1-&gt;3)-alpha-D-Man-(1-&gt;6)]-beta-D-Man-(1-&gt;4)-beta-D-GlcNAc-(1-&gt;4)-alpha-D-GlcNAc-diphospho-di-trans,poly-cis-dolichol + a di-trans,poly-cis-dolichyl phosphate + H(+)</text>
        <dbReference type="Rhea" id="RHEA:29527"/>
        <dbReference type="Rhea" id="RHEA-COMP:19498"/>
        <dbReference type="Rhea" id="RHEA-COMP:19501"/>
        <dbReference type="Rhea" id="RHEA-COMP:19516"/>
        <dbReference type="Rhea" id="RHEA-COMP:19517"/>
        <dbReference type="ChEBI" id="CHEBI:15378"/>
        <dbReference type="ChEBI" id="CHEBI:57683"/>
        <dbReference type="ChEBI" id="CHEBI:58211"/>
        <dbReference type="ChEBI" id="CHEBI:132515"/>
        <dbReference type="ChEBI" id="CHEBI:132516"/>
        <dbReference type="EC" id="2.4.1.258"/>
    </reaction>
    <physiologicalReaction direction="left-to-right" evidence="12 14">
        <dbReference type="Rhea" id="RHEA:29528"/>
    </physiologicalReaction>
</comment>
<evidence type="ECO:0000256" key="5">
    <source>
        <dbReference type="ARBA" id="ARBA00022676"/>
    </source>
</evidence>
<dbReference type="UniPathway" id="UPA00378"/>
<name>A0A1G4JAY5_9SACH</name>
<protein>
    <recommendedName>
        <fullName evidence="4 14">Dol-P-Man:Man(5)GlcNAc(2)-PP-Dol alpha-1,3-mannosyltransferase</fullName>
        <ecNumber evidence="3 14">2.4.1.258</ecNumber>
    </recommendedName>
    <alternativeName>
        <fullName evidence="14">Dol-P-Man-dependent alpha(1-3)-mannosyltransferase</fullName>
    </alternativeName>
</protein>
<dbReference type="GO" id="GO:0005789">
    <property type="term" value="C:endoplasmic reticulum membrane"/>
    <property type="evidence" value="ECO:0007669"/>
    <property type="project" value="UniProtKB-SubCell"/>
</dbReference>
<comment type="similarity">
    <text evidence="13">Belongs to the glycosyltransferase ALG3 family.</text>
</comment>
<evidence type="ECO:0000256" key="6">
    <source>
        <dbReference type="ARBA" id="ARBA00022679"/>
    </source>
</evidence>
<comment type="function">
    <text evidence="11 14">Dol-P-Man:Man(5)GlcNAc(2)-PP-Dol alpha-1,3-mannosyltransferase that operates in the biosynthetic pathway of dolichol-linked oligosaccharides, the glycan precursors employed in protein asparagine (N)-glycosylation. The assembly of dolichol-linked oligosaccharides begins on the cytosolic side of the endoplasmic reticulum membrane and finishes in its lumen. The sequential addition of sugars to dolichol pyrophosphate produces dolichol-linked oligosaccharides containing fourteen sugars, including two GlcNAcs, nine mannoses and three glucoses. Once assembled, the oligosaccharide is transferred from the lipid to nascent proteins by oligosaccharyltransferases. In the lumen of the endoplasmic reticulum, adds the first dolichyl beta-D-mannosyl phosphate derived mannose in an alpha-1,3 linkage to Man(5)GlcNAc(2)-PP-dolichol to produce Man(6)GlcNAc(2)-PP-dolichol.</text>
</comment>
<keyword evidence="8 14" id="KW-0256">Endoplasmic reticulum</keyword>
<evidence type="ECO:0000256" key="1">
    <source>
        <dbReference type="ARBA" id="ARBA00004477"/>
    </source>
</evidence>
<dbReference type="EC" id="2.4.1.258" evidence="3 14"/>
<evidence type="ECO:0000256" key="4">
    <source>
        <dbReference type="ARBA" id="ARBA00015561"/>
    </source>
</evidence>
<keyword evidence="7 14" id="KW-0812">Transmembrane</keyword>
<feature type="transmembrane region" description="Helical" evidence="14">
    <location>
        <begin position="182"/>
        <end position="203"/>
    </location>
</feature>
<evidence type="ECO:0000256" key="14">
    <source>
        <dbReference type="RuleBase" id="RU364047"/>
    </source>
</evidence>
<proteinExistence type="inferred from homology"/>
<comment type="pathway">
    <text evidence="2 14">Protein modification; protein glycosylation.</text>
</comment>
<feature type="transmembrane region" description="Helical" evidence="14">
    <location>
        <begin position="142"/>
        <end position="170"/>
    </location>
</feature>
<feature type="transmembrane region" description="Helical" evidence="14">
    <location>
        <begin position="307"/>
        <end position="325"/>
    </location>
</feature>
<dbReference type="AlphaFoldDB" id="A0A1G4JAY5"/>
<evidence type="ECO:0000256" key="2">
    <source>
        <dbReference type="ARBA" id="ARBA00004922"/>
    </source>
</evidence>
<evidence type="ECO:0000256" key="10">
    <source>
        <dbReference type="ARBA" id="ARBA00023136"/>
    </source>
</evidence>
<keyword evidence="6 14" id="KW-0808">Transferase</keyword>
<dbReference type="EMBL" id="LT598463">
    <property type="protein sequence ID" value="SCU87200.1"/>
    <property type="molecule type" value="Genomic_DNA"/>
</dbReference>
<dbReference type="InterPro" id="IPR007873">
    <property type="entry name" value="Glycosyltransferase_ALG3"/>
</dbReference>
<gene>
    <name evidence="15" type="ORF">LAMI_0D05138G</name>
</gene>
<organism evidence="15 16">
    <name type="scientific">Lachancea mirantina</name>
    <dbReference type="NCBI Taxonomy" id="1230905"/>
    <lineage>
        <taxon>Eukaryota</taxon>
        <taxon>Fungi</taxon>
        <taxon>Dikarya</taxon>
        <taxon>Ascomycota</taxon>
        <taxon>Saccharomycotina</taxon>
        <taxon>Saccharomycetes</taxon>
        <taxon>Saccharomycetales</taxon>
        <taxon>Saccharomycetaceae</taxon>
        <taxon>Lachancea</taxon>
    </lineage>
</organism>
<evidence type="ECO:0000256" key="11">
    <source>
        <dbReference type="ARBA" id="ARBA00044743"/>
    </source>
</evidence>
<evidence type="ECO:0000256" key="9">
    <source>
        <dbReference type="ARBA" id="ARBA00022989"/>
    </source>
</evidence>
<evidence type="ECO:0000313" key="16">
    <source>
        <dbReference type="Proteomes" id="UP000191024"/>
    </source>
</evidence>
<reference evidence="15 16" key="1">
    <citation type="submission" date="2016-03" db="EMBL/GenBank/DDBJ databases">
        <authorList>
            <person name="Devillers H."/>
        </authorList>
    </citation>
    <scope>NUCLEOTIDE SEQUENCE [LARGE SCALE GENOMIC DNA]</scope>
    <source>
        <strain evidence="15">CBS 11717</strain>
    </source>
</reference>
<feature type="transmembrane region" description="Helical" evidence="14">
    <location>
        <begin position="384"/>
        <end position="402"/>
    </location>
</feature>
<dbReference type="PANTHER" id="PTHR12646">
    <property type="entry name" value="NOT56 - RELATED"/>
    <property type="match status" value="1"/>
</dbReference>
<keyword evidence="9 14" id="KW-1133">Transmembrane helix</keyword>
<evidence type="ECO:0000256" key="13">
    <source>
        <dbReference type="ARBA" id="ARBA00093457"/>
    </source>
</evidence>
<dbReference type="GO" id="GO:0052925">
    <property type="term" value="F:dol-P-Man:Man(5)GlcNAc(2)-PP-Dol alpha-1,3-mannosyltransferase activity"/>
    <property type="evidence" value="ECO:0007669"/>
    <property type="project" value="UniProtKB-EC"/>
</dbReference>
<dbReference type="Pfam" id="PF05208">
    <property type="entry name" value="ALG3"/>
    <property type="match status" value="1"/>
</dbReference>
<evidence type="ECO:0000256" key="3">
    <source>
        <dbReference type="ARBA" id="ARBA00011964"/>
    </source>
</evidence>
<accession>A0A1G4JAY5</accession>
<dbReference type="STRING" id="1230905.A0A1G4JAY5"/>
<evidence type="ECO:0000256" key="7">
    <source>
        <dbReference type="ARBA" id="ARBA00022692"/>
    </source>
</evidence>
<keyword evidence="16" id="KW-1185">Reference proteome</keyword>
<evidence type="ECO:0000256" key="8">
    <source>
        <dbReference type="ARBA" id="ARBA00022824"/>
    </source>
</evidence>
<comment type="subcellular location">
    <subcellularLocation>
        <location evidence="1 14">Endoplasmic reticulum membrane</location>
        <topology evidence="1 14">Multi-pass membrane protein</topology>
    </subcellularLocation>
</comment>
<dbReference type="PANTHER" id="PTHR12646:SF0">
    <property type="entry name" value="DOL-P-MAN:MAN(5)GLCNAC(2)-PP-DOL ALPHA-1,3-MANNOSYLTRANSFERASE"/>
    <property type="match status" value="1"/>
</dbReference>
<evidence type="ECO:0000256" key="12">
    <source>
        <dbReference type="ARBA" id="ARBA00049506"/>
    </source>
</evidence>
<dbReference type="OrthoDB" id="20028at2759"/>